<organism evidence="9">
    <name type="scientific">marine metagenome</name>
    <dbReference type="NCBI Taxonomy" id="408172"/>
    <lineage>
        <taxon>unclassified sequences</taxon>
        <taxon>metagenomes</taxon>
        <taxon>ecological metagenomes</taxon>
    </lineage>
</organism>
<evidence type="ECO:0000259" key="7">
    <source>
        <dbReference type="Pfam" id="PF01747"/>
    </source>
</evidence>
<evidence type="ECO:0000256" key="2">
    <source>
        <dbReference type="ARBA" id="ARBA00012391"/>
    </source>
</evidence>
<dbReference type="AlphaFoldDB" id="A0A382PLC6"/>
<dbReference type="GO" id="GO:0004781">
    <property type="term" value="F:sulfate adenylyltransferase (ATP) activity"/>
    <property type="evidence" value="ECO:0007669"/>
    <property type="project" value="UniProtKB-EC"/>
</dbReference>
<dbReference type="InterPro" id="IPR015947">
    <property type="entry name" value="PUA-like_sf"/>
</dbReference>
<dbReference type="Pfam" id="PF14306">
    <property type="entry name" value="PUA_2"/>
    <property type="match status" value="1"/>
</dbReference>
<dbReference type="InterPro" id="IPR024951">
    <property type="entry name" value="Sulfurylase_cat_dom"/>
</dbReference>
<dbReference type="GO" id="GO:0005524">
    <property type="term" value="F:ATP binding"/>
    <property type="evidence" value="ECO:0007669"/>
    <property type="project" value="UniProtKB-KW"/>
</dbReference>
<keyword evidence="4" id="KW-0548">Nucleotidyltransferase</keyword>
<keyword evidence="3" id="KW-0808">Transferase</keyword>
<dbReference type="PANTHER" id="PTHR42700">
    <property type="entry name" value="SULFATE ADENYLYLTRANSFERASE"/>
    <property type="match status" value="1"/>
</dbReference>
<dbReference type="InterPro" id="IPR002650">
    <property type="entry name" value="Sulphate_adenylyltransferase"/>
</dbReference>
<dbReference type="Gene3D" id="3.10.400.10">
    <property type="entry name" value="Sulfate adenylyltransferase"/>
    <property type="match status" value="1"/>
</dbReference>
<feature type="non-terminal residue" evidence="9">
    <location>
        <position position="342"/>
    </location>
</feature>
<evidence type="ECO:0000259" key="8">
    <source>
        <dbReference type="Pfam" id="PF14306"/>
    </source>
</evidence>
<comment type="pathway">
    <text evidence="1">Sulfur metabolism.</text>
</comment>
<dbReference type="InterPro" id="IPR014729">
    <property type="entry name" value="Rossmann-like_a/b/a_fold"/>
</dbReference>
<keyword evidence="5" id="KW-0547">Nucleotide-binding</keyword>
<evidence type="ECO:0000256" key="6">
    <source>
        <dbReference type="ARBA" id="ARBA00022840"/>
    </source>
</evidence>
<evidence type="ECO:0000256" key="3">
    <source>
        <dbReference type="ARBA" id="ARBA00022679"/>
    </source>
</evidence>
<dbReference type="CDD" id="cd00517">
    <property type="entry name" value="ATPS"/>
    <property type="match status" value="1"/>
</dbReference>
<evidence type="ECO:0000256" key="1">
    <source>
        <dbReference type="ARBA" id="ARBA00004678"/>
    </source>
</evidence>
<dbReference type="EMBL" id="UINC01108242">
    <property type="protein sequence ID" value="SVC74199.1"/>
    <property type="molecule type" value="Genomic_DNA"/>
</dbReference>
<dbReference type="SUPFAM" id="SSF88697">
    <property type="entry name" value="PUA domain-like"/>
    <property type="match status" value="1"/>
</dbReference>
<keyword evidence="6" id="KW-0067">ATP-binding</keyword>
<evidence type="ECO:0000256" key="5">
    <source>
        <dbReference type="ARBA" id="ARBA00022741"/>
    </source>
</evidence>
<evidence type="ECO:0000256" key="4">
    <source>
        <dbReference type="ARBA" id="ARBA00022695"/>
    </source>
</evidence>
<name>A0A382PLC6_9ZZZZ</name>
<sequence>MKYLVPYEEYTEAKHKVATLPSIRLNTRQLCDIELLLNGGFAPLKGFLNKNDYESVCESMRLADNVLWPIPITLDITKEKAKSFSQNDQIALRDKQGFLLAILSIENVWLPNRAQESQQVFGTGDDFHPGVSYLLNQTSSMYVGGALKGLALPMHYDYLALRHTVPELKAKISRLNWKKIVAFQTRNPMHRAHVEITHRAMADTGANLLIQPVVGMTKPGDINHYTRVRCYQHVLTKYPNDTVQLSLLPLAMRMGGPREALWHAIIRKNYGCTHFIVGRDHASPGNNSKDNPFYGSYDSQELIHKYETELGIKMVKFNNMVFVKDSAQYCLESEVKKGSKKS</sequence>
<proteinExistence type="predicted"/>
<feature type="domain" description="ATP-sulfurylase PUA-like" evidence="8">
    <location>
        <begin position="4"/>
        <end position="150"/>
    </location>
</feature>
<feature type="domain" description="Sulphate adenylyltransferase catalytic" evidence="7">
    <location>
        <begin position="161"/>
        <end position="330"/>
    </location>
</feature>
<reference evidence="9" key="1">
    <citation type="submission" date="2018-05" db="EMBL/GenBank/DDBJ databases">
        <authorList>
            <person name="Lanie J.A."/>
            <person name="Ng W.-L."/>
            <person name="Kazmierczak K.M."/>
            <person name="Andrzejewski T.M."/>
            <person name="Davidsen T.M."/>
            <person name="Wayne K.J."/>
            <person name="Tettelin H."/>
            <person name="Glass J.I."/>
            <person name="Rusch D."/>
            <person name="Podicherti R."/>
            <person name="Tsui H.-C.T."/>
            <person name="Winkler M.E."/>
        </authorList>
    </citation>
    <scope>NUCLEOTIDE SEQUENCE</scope>
</reference>
<protein>
    <recommendedName>
        <fullName evidence="2">sulfate adenylyltransferase</fullName>
        <ecNumber evidence="2">2.7.7.4</ecNumber>
    </recommendedName>
</protein>
<dbReference type="GO" id="GO:0019379">
    <property type="term" value="P:sulfate assimilation, phosphoadenylyl sulfate reduction by phosphoadenylyl-sulfate reductase (thioredoxin)"/>
    <property type="evidence" value="ECO:0007669"/>
    <property type="project" value="TreeGrafter"/>
</dbReference>
<dbReference type="GO" id="GO:0010134">
    <property type="term" value="P:sulfate assimilation via adenylyl sulfate reduction"/>
    <property type="evidence" value="ECO:0007669"/>
    <property type="project" value="TreeGrafter"/>
</dbReference>
<dbReference type="InterPro" id="IPR050512">
    <property type="entry name" value="Sulf_AdTrans/APS_kinase"/>
</dbReference>
<dbReference type="PANTHER" id="PTHR42700:SF1">
    <property type="entry name" value="SULFATE ADENYLYLTRANSFERASE"/>
    <property type="match status" value="1"/>
</dbReference>
<dbReference type="EC" id="2.7.7.4" evidence="2"/>
<dbReference type="Pfam" id="PF01747">
    <property type="entry name" value="ATP-sulfurylase"/>
    <property type="match status" value="1"/>
</dbReference>
<dbReference type="NCBIfam" id="TIGR00339">
    <property type="entry name" value="sopT"/>
    <property type="match status" value="1"/>
</dbReference>
<dbReference type="Gene3D" id="3.40.50.620">
    <property type="entry name" value="HUPs"/>
    <property type="match status" value="1"/>
</dbReference>
<evidence type="ECO:0000313" key="9">
    <source>
        <dbReference type="EMBL" id="SVC74199.1"/>
    </source>
</evidence>
<dbReference type="GO" id="GO:0005737">
    <property type="term" value="C:cytoplasm"/>
    <property type="evidence" value="ECO:0007669"/>
    <property type="project" value="TreeGrafter"/>
</dbReference>
<accession>A0A382PLC6</accession>
<dbReference type="SUPFAM" id="SSF52374">
    <property type="entry name" value="Nucleotidylyl transferase"/>
    <property type="match status" value="1"/>
</dbReference>
<dbReference type="InterPro" id="IPR025980">
    <property type="entry name" value="ATP-Sase_PUA-like_dom"/>
</dbReference>
<gene>
    <name evidence="9" type="ORF">METZ01_LOCUS327053</name>
</gene>